<keyword evidence="2" id="KW-1185">Reference proteome</keyword>
<dbReference type="Proteomes" id="UP000717585">
    <property type="component" value="Unassembled WGS sequence"/>
</dbReference>
<name>A0A8J6BXV2_9EUKA</name>
<gene>
    <name evidence="1" type="ORF">J8273_4725</name>
</gene>
<organism evidence="1 2">
    <name type="scientific">Carpediemonas membranifera</name>
    <dbReference type="NCBI Taxonomy" id="201153"/>
    <lineage>
        <taxon>Eukaryota</taxon>
        <taxon>Metamonada</taxon>
        <taxon>Carpediemonas-like organisms</taxon>
        <taxon>Carpediemonas</taxon>
    </lineage>
</organism>
<proteinExistence type="predicted"/>
<reference evidence="1" key="1">
    <citation type="submission" date="2021-05" db="EMBL/GenBank/DDBJ databases">
        <title>A free-living protist that lacks canonical eukaryotic 1 DNA replication and segregation systems.</title>
        <authorList>
            <person name="Salas-Leiva D.E."/>
            <person name="Tromer E.C."/>
            <person name="Curtis B.A."/>
            <person name="Jerlstrom-Hultqvist J."/>
            <person name="Kolisko M."/>
            <person name="Yi Z."/>
            <person name="Salas-Leiva J.S."/>
            <person name="Gallot-Lavallee L."/>
            <person name="Kops G.J.P.L."/>
            <person name="Archibald J.M."/>
            <person name="Simpson A.G.B."/>
            <person name="Roger A.J."/>
        </authorList>
    </citation>
    <scope>NUCLEOTIDE SEQUENCE</scope>
    <source>
        <strain evidence="1">BICM</strain>
    </source>
</reference>
<evidence type="ECO:0000313" key="2">
    <source>
        <dbReference type="Proteomes" id="UP000717585"/>
    </source>
</evidence>
<protein>
    <submittedName>
        <fullName evidence="1">Non-structural maintenance of chromosomes element 1 NSE1</fullName>
    </submittedName>
</protein>
<dbReference type="AlphaFoldDB" id="A0A8J6BXV2"/>
<evidence type="ECO:0000313" key="1">
    <source>
        <dbReference type="EMBL" id="KAG9393861.1"/>
    </source>
</evidence>
<dbReference type="EMBL" id="JAHDYR010000020">
    <property type="protein sequence ID" value="KAG9393861.1"/>
    <property type="molecule type" value="Genomic_DNA"/>
</dbReference>
<accession>A0A8J6BXV2</accession>
<sequence length="249" mass="27695">MARDPTEPVPTPAQMLKLFFAHPVMRLDMFSKTCSPGVDGVERQTELVREMIDKVNKLMPNVYRLVLQELPDYYWLQGSDDPFDEAAYVVLTSTNTVDPIIFSNVLGIGQKERGVFISSLIARLKKDGPLAETQLNNLRTSAKISRAVMDTVIKTLKQHHYLGQDPNSFRLILGPRALAELATPHDPVCTFCDKPVSIFATCDCGKLYHYKCVVEMQRRGLICVGCSEPGSIERCLADAPNAAISHLQG</sequence>
<comment type="caution">
    <text evidence="1">The sequence shown here is derived from an EMBL/GenBank/DDBJ whole genome shotgun (WGS) entry which is preliminary data.</text>
</comment>